<dbReference type="EMBL" id="PUEC01000007">
    <property type="protein sequence ID" value="PWB03173.1"/>
    <property type="molecule type" value="Genomic_DNA"/>
</dbReference>
<dbReference type="InterPro" id="IPR019533">
    <property type="entry name" value="Peptidase_S26"/>
</dbReference>
<sequence length="293" mass="33824">MLGLSKFIMYMLMVAVIGVGLYWLIQITTACSFHTPSGSMSPTLLPDESGLVNKWKMGARIFNIFDAIKGKPYEIRRLPGYGQLERGDIIVFNYPYLDSDRKRDSIAMNLATYYCKRAVAVAGDTLEIRNCFYHVRGCRDTLGVASEQEALRLYVREFTRENPDPHTWPSWMRCCPRDSAVGWTVRDMGPFLIPGKGQSVELDYKSWLLYRRYIEWETKSKLKWQDSAAFINDKPIKSYIFTENYCFAAGDHVIDSKDSRYFGLVPEKFIVGTAGIRWKSHVLNRMFKAINKH</sequence>
<feature type="domain" description="Peptidase S26" evidence="6">
    <location>
        <begin position="11"/>
        <end position="130"/>
    </location>
</feature>
<keyword evidence="8" id="KW-1185">Reference proteome</keyword>
<dbReference type="CDD" id="cd06530">
    <property type="entry name" value="S26_SPase_I"/>
    <property type="match status" value="2"/>
</dbReference>
<accession>A0A2V1IPK9</accession>
<comment type="caution">
    <text evidence="7">The sequence shown here is derived from an EMBL/GenBank/DDBJ whole genome shotgun (WGS) entry which is preliminary data.</text>
</comment>
<keyword evidence="5" id="KW-0472">Membrane</keyword>
<dbReference type="Gene3D" id="2.10.109.10">
    <property type="entry name" value="Umud Fragment, subunit A"/>
    <property type="match status" value="1"/>
</dbReference>
<evidence type="ECO:0000256" key="2">
    <source>
        <dbReference type="ARBA" id="ARBA00019232"/>
    </source>
</evidence>
<feature type="active site" evidence="4">
    <location>
        <position position="39"/>
    </location>
</feature>
<dbReference type="InterPro" id="IPR000223">
    <property type="entry name" value="Pept_S26A_signal_pept_1"/>
</dbReference>
<evidence type="ECO:0000256" key="5">
    <source>
        <dbReference type="SAM" id="Phobius"/>
    </source>
</evidence>
<dbReference type="SUPFAM" id="SSF51306">
    <property type="entry name" value="LexA/Signal peptidase"/>
    <property type="match status" value="1"/>
</dbReference>
<dbReference type="Proteomes" id="UP000244905">
    <property type="component" value="Unassembled WGS sequence"/>
</dbReference>
<organism evidence="7 8">
    <name type="scientific">Duncaniella muris</name>
    <dbReference type="NCBI Taxonomy" id="2094150"/>
    <lineage>
        <taxon>Bacteria</taxon>
        <taxon>Pseudomonadati</taxon>
        <taxon>Bacteroidota</taxon>
        <taxon>Bacteroidia</taxon>
        <taxon>Bacteroidales</taxon>
        <taxon>Muribaculaceae</taxon>
        <taxon>Duncaniella</taxon>
    </lineage>
</organism>
<dbReference type="GeneID" id="82525629"/>
<dbReference type="PANTHER" id="PTHR43390">
    <property type="entry name" value="SIGNAL PEPTIDASE I"/>
    <property type="match status" value="1"/>
</dbReference>
<evidence type="ECO:0000313" key="8">
    <source>
        <dbReference type="Proteomes" id="UP000244905"/>
    </source>
</evidence>
<keyword evidence="5" id="KW-0812">Transmembrane</keyword>
<evidence type="ECO:0000256" key="4">
    <source>
        <dbReference type="PIRSR" id="PIRSR600223-1"/>
    </source>
</evidence>
<reference evidence="8" key="1">
    <citation type="submission" date="2018-02" db="EMBL/GenBank/DDBJ databases">
        <authorList>
            <person name="Clavel T."/>
            <person name="Strowig T."/>
        </authorList>
    </citation>
    <scope>NUCLEOTIDE SEQUENCE [LARGE SCALE GENOMIC DNA]</scope>
    <source>
        <strain evidence="8">DSM 103720</strain>
    </source>
</reference>
<gene>
    <name evidence="7" type="ORF">C5O23_04630</name>
</gene>
<evidence type="ECO:0000256" key="3">
    <source>
        <dbReference type="ARBA" id="ARBA00029906"/>
    </source>
</evidence>
<evidence type="ECO:0000256" key="1">
    <source>
        <dbReference type="ARBA" id="ARBA00009370"/>
    </source>
</evidence>
<evidence type="ECO:0000259" key="6">
    <source>
        <dbReference type="Pfam" id="PF10502"/>
    </source>
</evidence>
<feature type="domain" description="Peptidase S26" evidence="6">
    <location>
        <begin position="241"/>
        <end position="278"/>
    </location>
</feature>
<evidence type="ECO:0000313" key="7">
    <source>
        <dbReference type="EMBL" id="PWB03173.1"/>
    </source>
</evidence>
<dbReference type="RefSeq" id="WP_107031773.1">
    <property type="nucleotide sequence ID" value="NZ_CAOLSD010000006.1"/>
</dbReference>
<dbReference type="AlphaFoldDB" id="A0A2V1IPK9"/>
<keyword evidence="5" id="KW-1133">Transmembrane helix</keyword>
<dbReference type="InterPro" id="IPR036286">
    <property type="entry name" value="LexA/Signal_pep-like_sf"/>
</dbReference>
<dbReference type="Pfam" id="PF10502">
    <property type="entry name" value="Peptidase_S26"/>
    <property type="match status" value="2"/>
</dbReference>
<feature type="active site" evidence="4">
    <location>
        <position position="116"/>
    </location>
</feature>
<dbReference type="PROSITE" id="PS51257">
    <property type="entry name" value="PROKAR_LIPOPROTEIN"/>
    <property type="match status" value="1"/>
</dbReference>
<dbReference type="GO" id="GO:0004252">
    <property type="term" value="F:serine-type endopeptidase activity"/>
    <property type="evidence" value="ECO:0007669"/>
    <property type="project" value="InterPro"/>
</dbReference>
<comment type="similarity">
    <text evidence="1">Belongs to the peptidase S26 family.</text>
</comment>
<dbReference type="GO" id="GO:0016020">
    <property type="term" value="C:membrane"/>
    <property type="evidence" value="ECO:0007669"/>
    <property type="project" value="InterPro"/>
</dbReference>
<name>A0A2V1IPK9_9BACT</name>
<protein>
    <recommendedName>
        <fullName evidence="2">Signal peptidase I</fullName>
    </recommendedName>
    <alternativeName>
        <fullName evidence="3">Leader peptidase I</fullName>
    </alternativeName>
</protein>
<proteinExistence type="inferred from homology"/>
<feature type="transmembrane region" description="Helical" evidence="5">
    <location>
        <begin position="7"/>
        <end position="25"/>
    </location>
</feature>
<dbReference type="GO" id="GO:0006465">
    <property type="term" value="P:signal peptide processing"/>
    <property type="evidence" value="ECO:0007669"/>
    <property type="project" value="InterPro"/>
</dbReference>
<dbReference type="PANTHER" id="PTHR43390:SF1">
    <property type="entry name" value="CHLOROPLAST PROCESSING PEPTIDASE"/>
    <property type="match status" value="1"/>
</dbReference>
<dbReference type="PRINTS" id="PR00727">
    <property type="entry name" value="LEADERPTASE"/>
</dbReference>